<gene>
    <name evidence="2" type="ORF">FJY75_08820</name>
</gene>
<proteinExistence type="predicted"/>
<dbReference type="InterPro" id="IPR004925">
    <property type="entry name" value="HpaB/PvcC/4-BUDH"/>
</dbReference>
<evidence type="ECO:0000259" key="1">
    <source>
        <dbReference type="Pfam" id="PF11794"/>
    </source>
</evidence>
<name>A0A937XBG8_UNCEI</name>
<dbReference type="Proteomes" id="UP000748308">
    <property type="component" value="Unassembled WGS sequence"/>
</dbReference>
<dbReference type="PANTHER" id="PTHR36117:SF3">
    <property type="entry name" value="4-HYDROXYPHENYLACETATE 3-MONOOXYGENASE-RELATED"/>
    <property type="match status" value="1"/>
</dbReference>
<dbReference type="InterPro" id="IPR024674">
    <property type="entry name" value="HpaB/PvcC/4-BUDH_N"/>
</dbReference>
<dbReference type="PANTHER" id="PTHR36117">
    <property type="entry name" value="4-HYDROXYPHENYLACETATE 3-MONOOXYGENASE-RELATED"/>
    <property type="match status" value="1"/>
</dbReference>
<comment type="caution">
    <text evidence="2">The sequence shown here is derived from an EMBL/GenBank/DDBJ whole genome shotgun (WGS) entry which is preliminary data.</text>
</comment>
<dbReference type="SUPFAM" id="SSF56645">
    <property type="entry name" value="Acyl-CoA dehydrogenase NM domain-like"/>
    <property type="match status" value="1"/>
</dbReference>
<protein>
    <submittedName>
        <fullName evidence="2">4-hydroxybutyryl-CoA dehydratase</fullName>
    </submittedName>
</protein>
<evidence type="ECO:0000313" key="3">
    <source>
        <dbReference type="Proteomes" id="UP000748308"/>
    </source>
</evidence>
<dbReference type="Gene3D" id="1.10.3140.10">
    <property type="entry name" value="4-hydroxybutyryl-coa dehydratase, domain 1"/>
    <property type="match status" value="1"/>
</dbReference>
<dbReference type="InterPro" id="IPR009100">
    <property type="entry name" value="AcylCoA_DH/oxidase_NM_dom_sf"/>
</dbReference>
<evidence type="ECO:0000313" key="2">
    <source>
        <dbReference type="EMBL" id="MBM3317944.1"/>
    </source>
</evidence>
<dbReference type="EMBL" id="VGIY01000224">
    <property type="protein sequence ID" value="MBM3317944.1"/>
    <property type="molecule type" value="Genomic_DNA"/>
</dbReference>
<feature type="non-terminal residue" evidence="2">
    <location>
        <position position="94"/>
    </location>
</feature>
<feature type="domain" description="HpaB/PvcC/4-BUDH N-terminal" evidence="1">
    <location>
        <begin position="5"/>
        <end position="93"/>
    </location>
</feature>
<dbReference type="GO" id="GO:0016627">
    <property type="term" value="F:oxidoreductase activity, acting on the CH-CH group of donors"/>
    <property type="evidence" value="ECO:0007669"/>
    <property type="project" value="InterPro"/>
</dbReference>
<dbReference type="AlphaFoldDB" id="A0A937XBG8"/>
<dbReference type="Pfam" id="PF11794">
    <property type="entry name" value="HpaB_N"/>
    <property type="match status" value="1"/>
</dbReference>
<sequence length="94" mass="10777">MPLMTRDEYIESLRRMKKRAYIMGQEVESPVDHPLVRPSLNACAMTYELAERPEYADLMLATSNLTGQTVNRFTHLHQNAADLVAKVKMQRLLG</sequence>
<reference evidence="2" key="1">
    <citation type="submission" date="2019-03" db="EMBL/GenBank/DDBJ databases">
        <title>Lake Tanganyika Metagenome-Assembled Genomes (MAGs).</title>
        <authorList>
            <person name="Tran P."/>
        </authorList>
    </citation>
    <scope>NUCLEOTIDE SEQUENCE</scope>
    <source>
        <strain evidence="2">M_DeepCast_400m_m2_100</strain>
    </source>
</reference>
<accession>A0A937XBG8</accession>
<organism evidence="2 3">
    <name type="scientific">Eiseniibacteriota bacterium</name>
    <dbReference type="NCBI Taxonomy" id="2212470"/>
    <lineage>
        <taxon>Bacteria</taxon>
        <taxon>Candidatus Eiseniibacteriota</taxon>
    </lineage>
</organism>